<dbReference type="OrthoDB" id="9813770at2"/>
<keyword evidence="3" id="KW-1185">Reference proteome</keyword>
<evidence type="ECO:0000256" key="1">
    <source>
        <dbReference type="SAM" id="Coils"/>
    </source>
</evidence>
<sequence>MTTLFHIHDPMCSWCWGYRRTWDQIRARLNPAISIENVVGGLAPDSDEPMPLELQQTIAGYWKDVAEATGAEFNFDFWRRCRPRRSTYPACRAVLAALLQDAEQEMIEAIQQAYYLRAMNPSDNEVLISLASELNLDVAKFERDLADSRVESALQQAFALRKSLGVYSFPSLVLQVAGQNHPLEIHYCEYQPTLDQIARLLPSAEATALSRF</sequence>
<dbReference type="Pfam" id="PF13743">
    <property type="entry name" value="Thioredoxin_5"/>
    <property type="match status" value="1"/>
</dbReference>
<reference evidence="2 3" key="1">
    <citation type="submission" date="2019-03" db="EMBL/GenBank/DDBJ databases">
        <title>Seongchinamella monodicae gen. nov., sp. nov., a novel member of the Gammaproteobacteria isolated from a tidal mudflat of beach.</title>
        <authorList>
            <person name="Yang H.G."/>
            <person name="Kang J.W."/>
            <person name="Lee S.D."/>
        </authorList>
    </citation>
    <scope>NUCLEOTIDE SEQUENCE [LARGE SCALE GENOMIC DNA]</scope>
    <source>
        <strain evidence="2 3">GH4-78</strain>
    </source>
</reference>
<comment type="caution">
    <text evidence="2">The sequence shown here is derived from an EMBL/GenBank/DDBJ whole genome shotgun (WGS) entry which is preliminary data.</text>
</comment>
<keyword evidence="1" id="KW-0175">Coiled coil</keyword>
<dbReference type="EMBL" id="SMSE01000002">
    <property type="protein sequence ID" value="TDG14245.1"/>
    <property type="molecule type" value="Genomic_DNA"/>
</dbReference>
<name>A0A4R5LTG2_9GAMM</name>
<gene>
    <name evidence="2" type="ORF">E2F43_10255</name>
</gene>
<accession>A0A4R5LTG2</accession>
<evidence type="ECO:0000313" key="2">
    <source>
        <dbReference type="EMBL" id="TDG14245.1"/>
    </source>
</evidence>
<feature type="coiled-coil region" evidence="1">
    <location>
        <begin position="92"/>
        <end position="151"/>
    </location>
</feature>
<dbReference type="SUPFAM" id="SSF52833">
    <property type="entry name" value="Thioredoxin-like"/>
    <property type="match status" value="1"/>
</dbReference>
<dbReference type="PANTHER" id="PTHR13887">
    <property type="entry name" value="GLUTATHIONE S-TRANSFERASE KAPPA"/>
    <property type="match status" value="1"/>
</dbReference>
<dbReference type="CDD" id="cd03025">
    <property type="entry name" value="DsbA_FrnE_like"/>
    <property type="match status" value="1"/>
</dbReference>
<dbReference type="AlphaFoldDB" id="A0A4R5LTG2"/>
<dbReference type="InterPro" id="IPR036249">
    <property type="entry name" value="Thioredoxin-like_sf"/>
</dbReference>
<evidence type="ECO:0000313" key="3">
    <source>
        <dbReference type="Proteomes" id="UP000295554"/>
    </source>
</evidence>
<organism evidence="2 3">
    <name type="scientific">Seongchinamella unica</name>
    <dbReference type="NCBI Taxonomy" id="2547392"/>
    <lineage>
        <taxon>Bacteria</taxon>
        <taxon>Pseudomonadati</taxon>
        <taxon>Pseudomonadota</taxon>
        <taxon>Gammaproteobacteria</taxon>
        <taxon>Cellvibrionales</taxon>
        <taxon>Halieaceae</taxon>
        <taxon>Seongchinamella</taxon>
    </lineage>
</organism>
<proteinExistence type="predicted"/>
<dbReference type="PANTHER" id="PTHR13887:SF54">
    <property type="entry name" value="DSBA FAMILY PROTEIN"/>
    <property type="match status" value="1"/>
</dbReference>
<protein>
    <submittedName>
        <fullName evidence="2">DsbA family protein</fullName>
    </submittedName>
</protein>
<dbReference type="Proteomes" id="UP000295554">
    <property type="component" value="Unassembled WGS sequence"/>
</dbReference>
<dbReference type="Gene3D" id="3.40.30.10">
    <property type="entry name" value="Glutaredoxin"/>
    <property type="match status" value="1"/>
</dbReference>